<accession>A0A1V9FSF9</accession>
<sequence>MDISINRLKERSEVIKHGTNGYANSDQAYKHINEQLEQITRYLMQEMEYKQRIIEEQRQEMVQLKKDIDQRSGVIAGLEQQLNHCARHTEGHRQLINKLLNDIEHFQNDIDWYKRTYERRSIWGVLKSKLTKKK</sequence>
<dbReference type="AlphaFoldDB" id="A0A1V9FSF9"/>
<name>A0A1V9FSF9_9BACT</name>
<dbReference type="Proteomes" id="UP000192796">
    <property type="component" value="Unassembled WGS sequence"/>
</dbReference>
<dbReference type="OrthoDB" id="893991at2"/>
<comment type="caution">
    <text evidence="1">The sequence shown here is derived from an EMBL/GenBank/DDBJ whole genome shotgun (WGS) entry which is preliminary data.</text>
</comment>
<dbReference type="EMBL" id="LVYD01000058">
    <property type="protein sequence ID" value="OQP61319.1"/>
    <property type="molecule type" value="Genomic_DNA"/>
</dbReference>
<evidence type="ECO:0000313" key="2">
    <source>
        <dbReference type="Proteomes" id="UP000192796"/>
    </source>
</evidence>
<gene>
    <name evidence="1" type="ORF">A3860_06310</name>
</gene>
<keyword evidence="2" id="KW-1185">Reference proteome</keyword>
<dbReference type="RefSeq" id="WP_081151974.1">
    <property type="nucleotide sequence ID" value="NZ_LVYD01000058.1"/>
</dbReference>
<proteinExistence type="predicted"/>
<protein>
    <submittedName>
        <fullName evidence="1">Uncharacterized protein</fullName>
    </submittedName>
</protein>
<reference evidence="1 2" key="1">
    <citation type="submission" date="2016-03" db="EMBL/GenBank/DDBJ databases">
        <title>Niastella vici sp. nov., isolated from farmland soil.</title>
        <authorList>
            <person name="Chen L."/>
            <person name="Wang D."/>
            <person name="Yang S."/>
            <person name="Wang G."/>
        </authorList>
    </citation>
    <scope>NUCLEOTIDE SEQUENCE [LARGE SCALE GENOMIC DNA]</scope>
    <source>
        <strain evidence="1 2">DJ57</strain>
    </source>
</reference>
<evidence type="ECO:0000313" key="1">
    <source>
        <dbReference type="EMBL" id="OQP61319.1"/>
    </source>
</evidence>
<organism evidence="1 2">
    <name type="scientific">Niastella vici</name>
    <dbReference type="NCBI Taxonomy" id="1703345"/>
    <lineage>
        <taxon>Bacteria</taxon>
        <taxon>Pseudomonadati</taxon>
        <taxon>Bacteroidota</taxon>
        <taxon>Chitinophagia</taxon>
        <taxon>Chitinophagales</taxon>
        <taxon>Chitinophagaceae</taxon>
        <taxon>Niastella</taxon>
    </lineage>
</organism>